<dbReference type="PANTHER" id="PTHR31286">
    <property type="entry name" value="GLYCINE-RICH CELL WALL STRUCTURAL PROTEIN 1.8-LIKE"/>
    <property type="match status" value="1"/>
</dbReference>
<keyword evidence="3" id="KW-1185">Reference proteome</keyword>
<accession>A0A7J8MRH0</accession>
<dbReference type="InterPro" id="IPR025558">
    <property type="entry name" value="DUF4283"/>
</dbReference>
<dbReference type="AlphaFoldDB" id="A0A7J8MRH0"/>
<name>A0A7J8MRH0_9ROSI</name>
<sequence length="181" mass="20559">MESGNGRRSAKTSRRRLEDPLDLDNPIVNDKCMKAVSIGVRTNVEDFELLEGEAKKEIIDGILSITFSERVHQFISKCMARTVPLKVIGLENDYFSVNFQDDDEYLYAVSGGPWTIFGQYLTIRPWTPSFTTDQDFPASLLVWIRLPGLSEGMYTRSLLKFIARAIGRVAKIDCNNDISIW</sequence>
<evidence type="ECO:0000313" key="2">
    <source>
        <dbReference type="EMBL" id="MBA0567263.1"/>
    </source>
</evidence>
<feature type="non-terminal residue" evidence="2">
    <location>
        <position position="1"/>
    </location>
</feature>
<dbReference type="PANTHER" id="PTHR31286:SF99">
    <property type="entry name" value="DUF4283 DOMAIN-CONTAINING PROTEIN"/>
    <property type="match status" value="1"/>
</dbReference>
<dbReference type="InterPro" id="IPR040256">
    <property type="entry name" value="At4g02000-like"/>
</dbReference>
<evidence type="ECO:0000259" key="1">
    <source>
        <dbReference type="Pfam" id="PF14111"/>
    </source>
</evidence>
<dbReference type="EMBL" id="JABEZX010000009">
    <property type="protein sequence ID" value="MBA0567263.1"/>
    <property type="molecule type" value="Genomic_DNA"/>
</dbReference>
<evidence type="ECO:0000313" key="3">
    <source>
        <dbReference type="Proteomes" id="UP000593572"/>
    </source>
</evidence>
<feature type="domain" description="DUF4283" evidence="1">
    <location>
        <begin position="70"/>
        <end position="133"/>
    </location>
</feature>
<protein>
    <recommendedName>
        <fullName evidence="1">DUF4283 domain-containing protein</fullName>
    </recommendedName>
</protein>
<proteinExistence type="predicted"/>
<dbReference type="Pfam" id="PF14111">
    <property type="entry name" value="DUF4283"/>
    <property type="match status" value="1"/>
</dbReference>
<reference evidence="2 3" key="1">
    <citation type="journal article" date="2019" name="Genome Biol. Evol.">
        <title>Insights into the evolution of the New World diploid cottons (Gossypium, subgenus Houzingenia) based on genome sequencing.</title>
        <authorList>
            <person name="Grover C.E."/>
            <person name="Arick M.A. 2nd"/>
            <person name="Thrash A."/>
            <person name="Conover J.L."/>
            <person name="Sanders W.S."/>
            <person name="Peterson D.G."/>
            <person name="Frelichowski J.E."/>
            <person name="Scheffler J.A."/>
            <person name="Scheffler B.E."/>
            <person name="Wendel J.F."/>
        </authorList>
    </citation>
    <scope>NUCLEOTIDE SEQUENCE [LARGE SCALE GENOMIC DNA]</scope>
    <source>
        <strain evidence="2">157</strain>
        <tissue evidence="2">Leaf</tissue>
    </source>
</reference>
<gene>
    <name evidence="2" type="ORF">Golob_012012</name>
</gene>
<comment type="caution">
    <text evidence="2">The sequence shown here is derived from an EMBL/GenBank/DDBJ whole genome shotgun (WGS) entry which is preliminary data.</text>
</comment>
<dbReference type="Proteomes" id="UP000593572">
    <property type="component" value="Unassembled WGS sequence"/>
</dbReference>
<organism evidence="2 3">
    <name type="scientific">Gossypium lobatum</name>
    <dbReference type="NCBI Taxonomy" id="34289"/>
    <lineage>
        <taxon>Eukaryota</taxon>
        <taxon>Viridiplantae</taxon>
        <taxon>Streptophyta</taxon>
        <taxon>Embryophyta</taxon>
        <taxon>Tracheophyta</taxon>
        <taxon>Spermatophyta</taxon>
        <taxon>Magnoliopsida</taxon>
        <taxon>eudicotyledons</taxon>
        <taxon>Gunneridae</taxon>
        <taxon>Pentapetalae</taxon>
        <taxon>rosids</taxon>
        <taxon>malvids</taxon>
        <taxon>Malvales</taxon>
        <taxon>Malvaceae</taxon>
        <taxon>Malvoideae</taxon>
        <taxon>Gossypium</taxon>
    </lineage>
</organism>